<feature type="region of interest" description="Disordered" evidence="6">
    <location>
        <begin position="296"/>
        <end position="315"/>
    </location>
</feature>
<evidence type="ECO:0000313" key="9">
    <source>
        <dbReference type="Proteomes" id="UP001522868"/>
    </source>
</evidence>
<organism evidence="8 9">
    <name type="scientific">Streptomyces lichenis</name>
    <dbReference type="NCBI Taxonomy" id="2306967"/>
    <lineage>
        <taxon>Bacteria</taxon>
        <taxon>Bacillati</taxon>
        <taxon>Actinomycetota</taxon>
        <taxon>Actinomycetes</taxon>
        <taxon>Kitasatosporales</taxon>
        <taxon>Streptomycetaceae</taxon>
        <taxon>Streptomyces</taxon>
    </lineage>
</organism>
<feature type="domain" description="Carbohydrate kinase PfkB" evidence="7">
    <location>
        <begin position="10"/>
        <end position="298"/>
    </location>
</feature>
<dbReference type="Proteomes" id="UP001522868">
    <property type="component" value="Unassembled WGS sequence"/>
</dbReference>
<dbReference type="InterPro" id="IPR011611">
    <property type="entry name" value="PfkB_dom"/>
</dbReference>
<dbReference type="SUPFAM" id="SSF53613">
    <property type="entry name" value="Ribokinase-like"/>
    <property type="match status" value="1"/>
</dbReference>
<evidence type="ECO:0000256" key="4">
    <source>
        <dbReference type="ARBA" id="ARBA00022777"/>
    </source>
</evidence>
<gene>
    <name evidence="8" type="ORF">M1O15_13450</name>
</gene>
<dbReference type="PANTHER" id="PTHR43085:SF1">
    <property type="entry name" value="PSEUDOURIDINE KINASE-RELATED"/>
    <property type="match status" value="1"/>
</dbReference>
<evidence type="ECO:0000256" key="1">
    <source>
        <dbReference type="ARBA" id="ARBA00010688"/>
    </source>
</evidence>
<name>A0ABT0IAN4_9ACTN</name>
<comment type="similarity">
    <text evidence="1">Belongs to the carbohydrate kinase PfkB family.</text>
</comment>
<reference evidence="8 9" key="1">
    <citation type="submission" date="2022-04" db="EMBL/GenBank/DDBJ databases">
        <title>Streptomyces sp. nov. LCR6-01 isolated from Lichen of Dirinaria sp.</title>
        <authorList>
            <person name="Kanchanasin P."/>
            <person name="Tanasupawat S."/>
            <person name="Phongsopitanun W."/>
        </authorList>
    </citation>
    <scope>NUCLEOTIDE SEQUENCE [LARGE SCALE GENOMIC DNA]</scope>
    <source>
        <strain evidence="8 9">LCR6-01</strain>
    </source>
</reference>
<dbReference type="GO" id="GO:0016301">
    <property type="term" value="F:kinase activity"/>
    <property type="evidence" value="ECO:0007669"/>
    <property type="project" value="UniProtKB-KW"/>
</dbReference>
<dbReference type="Pfam" id="PF00294">
    <property type="entry name" value="PfkB"/>
    <property type="match status" value="1"/>
</dbReference>
<dbReference type="PROSITE" id="PS00583">
    <property type="entry name" value="PFKB_KINASES_1"/>
    <property type="match status" value="1"/>
</dbReference>
<comment type="caution">
    <text evidence="8">The sequence shown here is derived from an EMBL/GenBank/DDBJ whole genome shotgun (WGS) entry which is preliminary data.</text>
</comment>
<evidence type="ECO:0000256" key="3">
    <source>
        <dbReference type="ARBA" id="ARBA00022741"/>
    </source>
</evidence>
<keyword evidence="9" id="KW-1185">Reference proteome</keyword>
<accession>A0ABT0IAN4</accession>
<dbReference type="InterPro" id="IPR029056">
    <property type="entry name" value="Ribokinase-like"/>
</dbReference>
<dbReference type="Gene3D" id="3.40.1190.20">
    <property type="match status" value="1"/>
</dbReference>
<keyword evidence="3" id="KW-0547">Nucleotide-binding</keyword>
<keyword evidence="2" id="KW-0808">Transferase</keyword>
<dbReference type="RefSeq" id="WP_248634035.1">
    <property type="nucleotide sequence ID" value="NZ_JALPTH010000011.1"/>
</dbReference>
<keyword evidence="4 8" id="KW-0418">Kinase</keyword>
<keyword evidence="5" id="KW-0067">ATP-binding</keyword>
<evidence type="ECO:0000259" key="7">
    <source>
        <dbReference type="Pfam" id="PF00294"/>
    </source>
</evidence>
<evidence type="ECO:0000256" key="2">
    <source>
        <dbReference type="ARBA" id="ARBA00022679"/>
    </source>
</evidence>
<evidence type="ECO:0000256" key="5">
    <source>
        <dbReference type="ARBA" id="ARBA00022840"/>
    </source>
</evidence>
<evidence type="ECO:0000256" key="6">
    <source>
        <dbReference type="SAM" id="MobiDB-lite"/>
    </source>
</evidence>
<proteinExistence type="inferred from homology"/>
<sequence>MSGEAAARPVLVVGEALVDLVPAAGGGLRPLPGGAAANVAAALARLGGHAVFAGTLGSDAFGRRCEERLRRAGADLSLCGRSELPTALAVADPDGQSTRYDFHLHATATFELTPPSGGLDRFAAVYAGGLAAVREPAAGAVAAVAERAAALGRLVVDPNVRADRTLDPVDGAQRLRRLCELARVVKASDEDLRALWPDRAPEESCAQLAAGGRLVLLTLGARGSTAFLPGGGRVRAAAPPVRVADTIGAGDAFTAACLDRFAREGVPGPETPEESVRRLLEYAAGVAASVVARPGADLPEGFTPGTDLPLEAGRL</sequence>
<dbReference type="InterPro" id="IPR002173">
    <property type="entry name" value="Carboh/pur_kinase_PfkB_CS"/>
</dbReference>
<dbReference type="PANTHER" id="PTHR43085">
    <property type="entry name" value="HEXOKINASE FAMILY MEMBER"/>
    <property type="match status" value="1"/>
</dbReference>
<dbReference type="EMBL" id="JALPTH010000011">
    <property type="protein sequence ID" value="MCK8678386.1"/>
    <property type="molecule type" value="Genomic_DNA"/>
</dbReference>
<dbReference type="InterPro" id="IPR050306">
    <property type="entry name" value="PfkB_Carbo_kinase"/>
</dbReference>
<evidence type="ECO:0000313" key="8">
    <source>
        <dbReference type="EMBL" id="MCK8678386.1"/>
    </source>
</evidence>
<protein>
    <submittedName>
        <fullName evidence="8">PfkB family carbohydrate kinase</fullName>
    </submittedName>
</protein>